<keyword evidence="2" id="KW-1185">Reference proteome</keyword>
<dbReference type="EMBL" id="JAANER010000003">
    <property type="protein sequence ID" value="KAG9192853.1"/>
    <property type="molecule type" value="Genomic_DNA"/>
</dbReference>
<reference evidence="1" key="1">
    <citation type="submission" date="2021-07" db="EMBL/GenBank/DDBJ databases">
        <title>Genome Resource of American Ginseng Black Spot Pathogen Alternaria panax.</title>
        <authorList>
            <person name="Qiu C."/>
            <person name="Wang W."/>
            <person name="Liu Z."/>
        </authorList>
    </citation>
    <scope>NUCLEOTIDE SEQUENCE</scope>
    <source>
        <strain evidence="1">BNCC115425</strain>
    </source>
</reference>
<organism evidence="1 2">
    <name type="scientific">Alternaria panax</name>
    <dbReference type="NCBI Taxonomy" id="48097"/>
    <lineage>
        <taxon>Eukaryota</taxon>
        <taxon>Fungi</taxon>
        <taxon>Dikarya</taxon>
        <taxon>Ascomycota</taxon>
        <taxon>Pezizomycotina</taxon>
        <taxon>Dothideomycetes</taxon>
        <taxon>Pleosporomycetidae</taxon>
        <taxon>Pleosporales</taxon>
        <taxon>Pleosporineae</taxon>
        <taxon>Pleosporaceae</taxon>
        <taxon>Alternaria</taxon>
        <taxon>Alternaria sect. Panax</taxon>
    </lineage>
</organism>
<comment type="caution">
    <text evidence="1">The sequence shown here is derived from an EMBL/GenBank/DDBJ whole genome shotgun (WGS) entry which is preliminary data.</text>
</comment>
<evidence type="ECO:0000313" key="2">
    <source>
        <dbReference type="Proteomes" id="UP001199106"/>
    </source>
</evidence>
<protein>
    <submittedName>
        <fullName evidence="1">Uncharacterized protein</fullName>
    </submittedName>
</protein>
<accession>A0AAD4IE53</accession>
<proteinExistence type="predicted"/>
<name>A0AAD4IE53_9PLEO</name>
<evidence type="ECO:0000313" key="1">
    <source>
        <dbReference type="EMBL" id="KAG9192853.1"/>
    </source>
</evidence>
<sequence>MFRRVDARGRYYNEWTFFEAKPNTQANGCSVPVLNEPARQWTDSWAIMGSPWPHGSFKMRLFNQEAKCVYLADGTNPGVLYCPSMGEEKTVRCKEADERMVGKELW</sequence>
<gene>
    <name evidence="1" type="ORF">G6011_11587</name>
</gene>
<dbReference type="AlphaFoldDB" id="A0AAD4IE53"/>
<dbReference type="Proteomes" id="UP001199106">
    <property type="component" value="Unassembled WGS sequence"/>
</dbReference>